<evidence type="ECO:0000256" key="1">
    <source>
        <dbReference type="SAM" id="MobiDB-lite"/>
    </source>
</evidence>
<proteinExistence type="predicted"/>
<organism evidence="2 3">
    <name type="scientific">Mucuna pruriens</name>
    <name type="common">Velvet bean</name>
    <name type="synonym">Dolichos pruriens</name>
    <dbReference type="NCBI Taxonomy" id="157652"/>
    <lineage>
        <taxon>Eukaryota</taxon>
        <taxon>Viridiplantae</taxon>
        <taxon>Streptophyta</taxon>
        <taxon>Embryophyta</taxon>
        <taxon>Tracheophyta</taxon>
        <taxon>Spermatophyta</taxon>
        <taxon>Magnoliopsida</taxon>
        <taxon>eudicotyledons</taxon>
        <taxon>Gunneridae</taxon>
        <taxon>Pentapetalae</taxon>
        <taxon>rosids</taxon>
        <taxon>fabids</taxon>
        <taxon>Fabales</taxon>
        <taxon>Fabaceae</taxon>
        <taxon>Papilionoideae</taxon>
        <taxon>50 kb inversion clade</taxon>
        <taxon>NPAAA clade</taxon>
        <taxon>indigoferoid/millettioid clade</taxon>
        <taxon>Phaseoleae</taxon>
        <taxon>Mucuna</taxon>
    </lineage>
</organism>
<protein>
    <submittedName>
        <fullName evidence="2">Uncharacterized protein</fullName>
    </submittedName>
</protein>
<name>A0A371EAX5_MUCPR</name>
<evidence type="ECO:0000313" key="3">
    <source>
        <dbReference type="Proteomes" id="UP000257109"/>
    </source>
</evidence>
<feature type="region of interest" description="Disordered" evidence="1">
    <location>
        <begin position="39"/>
        <end position="139"/>
    </location>
</feature>
<feature type="compositionally biased region" description="Basic and acidic residues" evidence="1">
    <location>
        <begin position="102"/>
        <end position="122"/>
    </location>
</feature>
<sequence length="139" mass="15901">MGSNLLVDLASDPHFPLSWTRSLTVVWDPKYVQLSKGDQNLHTSHCGTPRFGQISKGRQKSHTSQEHGTLKSNQVSKRRQESHASQEYLRNQGGNVPQFEIDVPRPDMGFKVHDLEMHDFSKRKNKKDSRARVNPRGQI</sequence>
<feature type="compositionally biased region" description="Polar residues" evidence="1">
    <location>
        <begin position="85"/>
        <end position="95"/>
    </location>
</feature>
<evidence type="ECO:0000313" key="2">
    <source>
        <dbReference type="EMBL" id="RDX63188.1"/>
    </source>
</evidence>
<feature type="non-terminal residue" evidence="2">
    <location>
        <position position="1"/>
    </location>
</feature>
<gene>
    <name evidence="2" type="ORF">CR513_58413</name>
</gene>
<comment type="caution">
    <text evidence="2">The sequence shown here is derived from an EMBL/GenBank/DDBJ whole genome shotgun (WGS) entry which is preliminary data.</text>
</comment>
<dbReference type="Proteomes" id="UP000257109">
    <property type="component" value="Unassembled WGS sequence"/>
</dbReference>
<dbReference type="AlphaFoldDB" id="A0A371EAX5"/>
<accession>A0A371EAX5</accession>
<dbReference type="EMBL" id="QJKJ01015041">
    <property type="protein sequence ID" value="RDX63188.1"/>
    <property type="molecule type" value="Genomic_DNA"/>
</dbReference>
<keyword evidence="3" id="KW-1185">Reference proteome</keyword>
<reference evidence="2" key="1">
    <citation type="submission" date="2018-05" db="EMBL/GenBank/DDBJ databases">
        <title>Draft genome of Mucuna pruriens seed.</title>
        <authorList>
            <person name="Nnadi N.E."/>
            <person name="Vos R."/>
            <person name="Hasami M.H."/>
            <person name="Devisetty U.K."/>
            <person name="Aguiy J.C."/>
        </authorList>
    </citation>
    <scope>NUCLEOTIDE SEQUENCE [LARGE SCALE GENOMIC DNA]</scope>
    <source>
        <strain evidence="2">JCA_2017</strain>
    </source>
</reference>